<dbReference type="Pfam" id="PF07064">
    <property type="entry name" value="RIC1"/>
    <property type="match status" value="1"/>
</dbReference>
<feature type="non-terminal residue" evidence="4">
    <location>
        <position position="119"/>
    </location>
</feature>
<dbReference type="PANTHER" id="PTHR22746:SF10">
    <property type="entry name" value="GUANINE NUCLEOTIDE EXCHANGE FACTOR SUBUNIT RIC1"/>
    <property type="match status" value="1"/>
</dbReference>
<dbReference type="AlphaFoldDB" id="A0A0H5R9E2"/>
<accession>A0A0H5R9E2</accession>
<proteinExistence type="predicted"/>
<evidence type="ECO:0000256" key="2">
    <source>
        <dbReference type="ARBA" id="ARBA00023136"/>
    </source>
</evidence>
<reference evidence="4" key="1">
    <citation type="submission" date="2015-04" db="EMBL/GenBank/DDBJ databases">
        <title>The genome sequence of the plant pathogenic Rhizarian Plasmodiophora brassicae reveals insights in its biotrophic life cycle and the origin of chitin synthesis.</title>
        <authorList>
            <person name="Schwelm A."/>
            <person name="Fogelqvist J."/>
            <person name="Knaust A."/>
            <person name="Julke S."/>
            <person name="Lilja T."/>
            <person name="Dhandapani V."/>
            <person name="Bonilla-Rosso G."/>
            <person name="Karlsson M."/>
            <person name="Shevchenko A."/>
            <person name="Choi S.R."/>
            <person name="Kim H.G."/>
            <person name="Park J.Y."/>
            <person name="Lim Y.P."/>
            <person name="Ludwig-Muller J."/>
            <person name="Dixelius C."/>
        </authorList>
    </citation>
    <scope>NUCLEOTIDE SEQUENCE</scope>
    <source>
        <tissue evidence="4">Potato root galls</tissue>
    </source>
</reference>
<dbReference type="InterPro" id="IPR009771">
    <property type="entry name" value="RIC1_C"/>
</dbReference>
<name>A0A0H5R9E2_9EUKA</name>
<keyword evidence="2" id="KW-0472">Membrane</keyword>
<evidence type="ECO:0000313" key="4">
    <source>
        <dbReference type="EMBL" id="CRZ05034.1"/>
    </source>
</evidence>
<comment type="subcellular location">
    <subcellularLocation>
        <location evidence="1">Membrane</location>
    </subcellularLocation>
</comment>
<evidence type="ECO:0000259" key="3">
    <source>
        <dbReference type="Pfam" id="PF07064"/>
    </source>
</evidence>
<dbReference type="GO" id="GO:0006886">
    <property type="term" value="P:intracellular protein transport"/>
    <property type="evidence" value="ECO:0007669"/>
    <property type="project" value="InterPro"/>
</dbReference>
<dbReference type="EMBL" id="HACM01004592">
    <property type="protein sequence ID" value="CRZ05034.1"/>
    <property type="molecule type" value="Transcribed_RNA"/>
</dbReference>
<dbReference type="InterPro" id="IPR040096">
    <property type="entry name" value="Ric1"/>
</dbReference>
<feature type="domain" description="RIC1 C-terminal alpha solenoid region" evidence="3">
    <location>
        <begin position="31"/>
        <end position="119"/>
    </location>
</feature>
<dbReference type="GO" id="GO:0005829">
    <property type="term" value="C:cytosol"/>
    <property type="evidence" value="ECO:0007669"/>
    <property type="project" value="TreeGrafter"/>
</dbReference>
<protein>
    <recommendedName>
        <fullName evidence="3">RIC1 C-terminal alpha solenoid region domain-containing protein</fullName>
    </recommendedName>
</protein>
<sequence>MIQAARNGRSTSRNDELCQIHIKQQSYLHVLLLCQIMEGRLDIANALINKFESSPYLLYCFELLLHQSMEVESASASSDTLVCSTDGFASPTGSVLSVLRHYPQYLQCVVLCARKTDFS</sequence>
<organism evidence="4">
    <name type="scientific">Spongospora subterranea</name>
    <dbReference type="NCBI Taxonomy" id="70186"/>
    <lineage>
        <taxon>Eukaryota</taxon>
        <taxon>Sar</taxon>
        <taxon>Rhizaria</taxon>
        <taxon>Endomyxa</taxon>
        <taxon>Phytomyxea</taxon>
        <taxon>Plasmodiophorida</taxon>
        <taxon>Plasmodiophoridae</taxon>
        <taxon>Spongospora</taxon>
    </lineage>
</organism>
<dbReference type="GO" id="GO:0042147">
    <property type="term" value="P:retrograde transport, endosome to Golgi"/>
    <property type="evidence" value="ECO:0007669"/>
    <property type="project" value="TreeGrafter"/>
</dbReference>
<dbReference type="PANTHER" id="PTHR22746">
    <property type="entry name" value="RAB6A-GEF COMPLEX PARTNER PROTEIN 1"/>
    <property type="match status" value="1"/>
</dbReference>
<evidence type="ECO:0000256" key="1">
    <source>
        <dbReference type="ARBA" id="ARBA00004370"/>
    </source>
</evidence>
<dbReference type="GO" id="GO:0034066">
    <property type="term" value="C:Ric1-Rgp1 guanyl-nucleotide exchange factor complex"/>
    <property type="evidence" value="ECO:0007669"/>
    <property type="project" value="InterPro"/>
</dbReference>
<dbReference type="GO" id="GO:0000139">
    <property type="term" value="C:Golgi membrane"/>
    <property type="evidence" value="ECO:0007669"/>
    <property type="project" value="TreeGrafter"/>
</dbReference>